<dbReference type="InterPro" id="IPR003607">
    <property type="entry name" value="HD/PDEase_dom"/>
</dbReference>
<reference evidence="4 5" key="1">
    <citation type="submission" date="2013-01" db="EMBL/GenBank/DDBJ databases">
        <authorList>
            <person name="Harkins D.M."/>
            <person name="Durkin A.S."/>
            <person name="Brinkac L.M."/>
            <person name="Haft D.H."/>
            <person name="Selengut J.D."/>
            <person name="Sanka R."/>
            <person name="DePew J."/>
            <person name="Purushe J."/>
            <person name="Matthias M.A."/>
            <person name="Vinetz J.M."/>
            <person name="Sutton G.G."/>
            <person name="Nierman W.C."/>
            <person name="Fouts D.E."/>
        </authorList>
    </citation>
    <scope>NUCLEOTIDE SEQUENCE [LARGE SCALE GENOMIC DNA]</scope>
    <source>
        <strain evidence="4 5">ZUN142</strain>
    </source>
</reference>
<dbReference type="InterPro" id="IPR026875">
    <property type="entry name" value="PHydrolase_assoc_dom"/>
</dbReference>
<dbReference type="InterPro" id="IPR006261">
    <property type="entry name" value="dGTPase"/>
</dbReference>
<gene>
    <name evidence="4" type="ORF">LEP1GSC186_2009</name>
</gene>
<dbReference type="Pfam" id="PF01966">
    <property type="entry name" value="HD"/>
    <property type="match status" value="1"/>
</dbReference>
<sequence>MLQKETETLAPYAISNANNGGRIYEEEEHSYRLPFQRDRDRILHSSAFKRLQYKTQVFIFSVGENYRNRMTHTLEVAGLSRTIASALGLNSLLSESIALAHDLGHTPFGHAGQEILSGLMKDYGGFEHNKQSLRIVTSIEKKYPNFPGLNLCRETLKGLMKHGTDYDSSVILLERKENGPSLEGMIADLSDEIAYTNHDIEDGWEMGYLHLGDLLENPFWKEVYEECKDQYKEVGEKILIRTSIRTLTNFLVSDLIQSISSALEKNQIQSNEDLSFLWKQDIRIASFSNRVDLKFRELKSFLYEKLYRHEDLIRMSDYGKKIIESLFDYFLKHPEKIPETYKERIEEESLHRVISDYVAGMTDRYAEKTYQSLP</sequence>
<dbReference type="InterPro" id="IPR023023">
    <property type="entry name" value="dNTPase_2"/>
</dbReference>
<comment type="caution">
    <text evidence="4">The sequence shown here is derived from an EMBL/GenBank/DDBJ whole genome shotgun (WGS) entry which is preliminary data.</text>
</comment>
<evidence type="ECO:0000256" key="1">
    <source>
        <dbReference type="ARBA" id="ARBA00022801"/>
    </source>
</evidence>
<dbReference type="AlphaFoldDB" id="M6UK99"/>
<dbReference type="Proteomes" id="UP000012153">
    <property type="component" value="Unassembled WGS sequence"/>
</dbReference>
<proteinExistence type="inferred from homology"/>
<dbReference type="CDD" id="cd00077">
    <property type="entry name" value="HDc"/>
    <property type="match status" value="1"/>
</dbReference>
<feature type="domain" description="HD" evidence="3">
    <location>
        <begin position="69"/>
        <end position="196"/>
    </location>
</feature>
<evidence type="ECO:0000313" key="4">
    <source>
        <dbReference type="EMBL" id="EMO41479.1"/>
    </source>
</evidence>
<dbReference type="GO" id="GO:0016793">
    <property type="term" value="F:triphosphoric monoester hydrolase activity"/>
    <property type="evidence" value="ECO:0007669"/>
    <property type="project" value="InterPro"/>
</dbReference>
<dbReference type="PANTHER" id="PTHR35795">
    <property type="entry name" value="SLR1885 PROTEIN"/>
    <property type="match status" value="1"/>
</dbReference>
<dbReference type="SUPFAM" id="SSF109604">
    <property type="entry name" value="HD-domain/PDEase-like"/>
    <property type="match status" value="1"/>
</dbReference>
<comment type="similarity">
    <text evidence="2">Belongs to the dGTPase family. Type 2 subfamily.</text>
</comment>
<dbReference type="Pfam" id="PF13286">
    <property type="entry name" value="HD_assoc"/>
    <property type="match status" value="1"/>
</dbReference>
<organism evidence="4 5">
    <name type="scientific">Leptospira noguchii serovar Autumnalis str. ZUN142</name>
    <dbReference type="NCBI Taxonomy" id="1085540"/>
    <lineage>
        <taxon>Bacteria</taxon>
        <taxon>Pseudomonadati</taxon>
        <taxon>Spirochaetota</taxon>
        <taxon>Spirochaetia</taxon>
        <taxon>Leptospirales</taxon>
        <taxon>Leptospiraceae</taxon>
        <taxon>Leptospira</taxon>
    </lineage>
</organism>
<dbReference type="InterPro" id="IPR051094">
    <property type="entry name" value="Diverse_Catalytic_Enzymes"/>
</dbReference>
<name>M6UK99_9LEPT</name>
<dbReference type="PANTHER" id="PTHR35795:SF1">
    <property type="entry name" value="BIS(5'-NUCLEOSYL)-TETRAPHOSPHATASE, SYMMETRICAL"/>
    <property type="match status" value="1"/>
</dbReference>
<dbReference type="InterPro" id="IPR006674">
    <property type="entry name" value="HD_domain"/>
</dbReference>
<dbReference type="EMBL" id="AHOP02000021">
    <property type="protein sequence ID" value="EMO41479.1"/>
    <property type="molecule type" value="Genomic_DNA"/>
</dbReference>
<dbReference type="HAMAP" id="MF_01212">
    <property type="entry name" value="dGTPase_type2"/>
    <property type="match status" value="1"/>
</dbReference>
<keyword evidence="1 2" id="KW-0378">Hydrolase</keyword>
<protein>
    <recommendedName>
        <fullName evidence="2">Deoxyguanosinetriphosphate triphosphohydrolase-like protein</fullName>
    </recommendedName>
</protein>
<dbReference type="SMART" id="SM00471">
    <property type="entry name" value="HDc"/>
    <property type="match status" value="1"/>
</dbReference>
<dbReference type="NCBIfam" id="TIGR01353">
    <property type="entry name" value="dGTP_triPase"/>
    <property type="match status" value="1"/>
</dbReference>
<dbReference type="PROSITE" id="PS51831">
    <property type="entry name" value="HD"/>
    <property type="match status" value="1"/>
</dbReference>
<dbReference type="Gene3D" id="1.10.3210.10">
    <property type="entry name" value="Hypothetical protein af1432"/>
    <property type="match status" value="1"/>
</dbReference>
<accession>M6UK99</accession>
<evidence type="ECO:0000259" key="3">
    <source>
        <dbReference type="PROSITE" id="PS51831"/>
    </source>
</evidence>
<evidence type="ECO:0000313" key="5">
    <source>
        <dbReference type="Proteomes" id="UP000012153"/>
    </source>
</evidence>
<evidence type="ECO:0000256" key="2">
    <source>
        <dbReference type="HAMAP-Rule" id="MF_01212"/>
    </source>
</evidence>
<dbReference type="FunFam" id="1.10.3210.10:FF:000024">
    <property type="entry name" value="Deoxyguanosinetriphosphate triphosphohydrolase-like protein"/>
    <property type="match status" value="1"/>
</dbReference>
<dbReference type="NCBIfam" id="NF002326">
    <property type="entry name" value="PRK01286.1-1"/>
    <property type="match status" value="1"/>
</dbReference>